<reference evidence="2 3" key="1">
    <citation type="submission" date="2019-09" db="EMBL/GenBank/DDBJ databases">
        <authorList>
            <person name="Ou C."/>
        </authorList>
    </citation>
    <scope>NUCLEOTIDE SEQUENCE [LARGE SCALE GENOMIC DNA]</scope>
    <source>
        <strain evidence="2">S2</strain>
        <tissue evidence="2">Leaf</tissue>
    </source>
</reference>
<accession>A0A5N5G775</accession>
<evidence type="ECO:0000256" key="1">
    <source>
        <dbReference type="SAM" id="MobiDB-lite"/>
    </source>
</evidence>
<dbReference type="EMBL" id="SMOL01000553">
    <property type="protein sequence ID" value="KAB2609252.1"/>
    <property type="molecule type" value="Genomic_DNA"/>
</dbReference>
<feature type="region of interest" description="Disordered" evidence="1">
    <location>
        <begin position="27"/>
        <end position="46"/>
    </location>
</feature>
<reference evidence="3" key="2">
    <citation type="submission" date="2019-10" db="EMBL/GenBank/DDBJ databases">
        <title>A de novo genome assembly of a pear dwarfing rootstock.</title>
        <authorList>
            <person name="Wang F."/>
            <person name="Wang J."/>
            <person name="Li S."/>
            <person name="Zhang Y."/>
            <person name="Fang M."/>
            <person name="Ma L."/>
            <person name="Zhao Y."/>
            <person name="Jiang S."/>
        </authorList>
    </citation>
    <scope>NUCLEOTIDE SEQUENCE [LARGE SCALE GENOMIC DNA]</scope>
</reference>
<name>A0A5N5G775_9ROSA</name>
<dbReference type="AlphaFoldDB" id="A0A5N5G775"/>
<protein>
    <submittedName>
        <fullName evidence="2">Uncharacterized protein</fullName>
    </submittedName>
</protein>
<organism evidence="2 3">
    <name type="scientific">Pyrus ussuriensis x Pyrus communis</name>
    <dbReference type="NCBI Taxonomy" id="2448454"/>
    <lineage>
        <taxon>Eukaryota</taxon>
        <taxon>Viridiplantae</taxon>
        <taxon>Streptophyta</taxon>
        <taxon>Embryophyta</taxon>
        <taxon>Tracheophyta</taxon>
        <taxon>Spermatophyta</taxon>
        <taxon>Magnoliopsida</taxon>
        <taxon>eudicotyledons</taxon>
        <taxon>Gunneridae</taxon>
        <taxon>Pentapetalae</taxon>
        <taxon>rosids</taxon>
        <taxon>fabids</taxon>
        <taxon>Rosales</taxon>
        <taxon>Rosaceae</taxon>
        <taxon>Amygdaloideae</taxon>
        <taxon>Maleae</taxon>
        <taxon>Pyrus</taxon>
    </lineage>
</organism>
<evidence type="ECO:0000313" key="3">
    <source>
        <dbReference type="Proteomes" id="UP000327157"/>
    </source>
</evidence>
<sequence>MDASMTWCCGQFSNLCNRPKYPETESAQSDSHLLSSPPSPQKSLIDNTSRSISYSSAFSGAPKPFSSAGLQLSFLIHLVPVASGIVARVALESSWFPVRKQSAAFVRLDCAMLKEIEAGVTPGGEGRGEMILFVSESNQKTRYCSALPLPPDVSKATAAAE</sequence>
<dbReference type="Proteomes" id="UP000327157">
    <property type="component" value="Chromosome 14"/>
</dbReference>
<gene>
    <name evidence="2" type="ORF">D8674_012420</name>
</gene>
<feature type="compositionally biased region" description="Low complexity" evidence="1">
    <location>
        <begin position="29"/>
        <end position="44"/>
    </location>
</feature>
<reference evidence="2 3" key="3">
    <citation type="submission" date="2019-11" db="EMBL/GenBank/DDBJ databases">
        <title>A de novo genome assembly of a pear dwarfing rootstock.</title>
        <authorList>
            <person name="Wang F."/>
            <person name="Wang J."/>
            <person name="Li S."/>
            <person name="Zhang Y."/>
            <person name="Fang M."/>
            <person name="Ma L."/>
            <person name="Zhao Y."/>
            <person name="Jiang S."/>
        </authorList>
    </citation>
    <scope>NUCLEOTIDE SEQUENCE [LARGE SCALE GENOMIC DNA]</scope>
    <source>
        <strain evidence="2">S2</strain>
        <tissue evidence="2">Leaf</tissue>
    </source>
</reference>
<proteinExistence type="predicted"/>
<comment type="caution">
    <text evidence="2">The sequence shown here is derived from an EMBL/GenBank/DDBJ whole genome shotgun (WGS) entry which is preliminary data.</text>
</comment>
<keyword evidence="3" id="KW-1185">Reference proteome</keyword>
<evidence type="ECO:0000313" key="2">
    <source>
        <dbReference type="EMBL" id="KAB2609252.1"/>
    </source>
</evidence>